<protein>
    <submittedName>
        <fullName evidence="1">Uncharacterized protein</fullName>
    </submittedName>
</protein>
<keyword evidence="2" id="KW-1185">Reference proteome</keyword>
<evidence type="ECO:0000313" key="2">
    <source>
        <dbReference type="Proteomes" id="UP000018144"/>
    </source>
</evidence>
<organism evidence="1 2">
    <name type="scientific">Pyronema omphalodes (strain CBS 100304)</name>
    <name type="common">Pyronema confluens</name>
    <dbReference type="NCBI Taxonomy" id="1076935"/>
    <lineage>
        <taxon>Eukaryota</taxon>
        <taxon>Fungi</taxon>
        <taxon>Dikarya</taxon>
        <taxon>Ascomycota</taxon>
        <taxon>Pezizomycotina</taxon>
        <taxon>Pezizomycetes</taxon>
        <taxon>Pezizales</taxon>
        <taxon>Pyronemataceae</taxon>
        <taxon>Pyronema</taxon>
    </lineage>
</organism>
<reference evidence="1 2" key="1">
    <citation type="journal article" date="2013" name="PLoS Genet.">
        <title>The genome and development-dependent transcriptomes of Pyronema confluens: a window into fungal evolution.</title>
        <authorList>
            <person name="Traeger S."/>
            <person name="Altegoer F."/>
            <person name="Freitag M."/>
            <person name="Gabaldon T."/>
            <person name="Kempken F."/>
            <person name="Kumar A."/>
            <person name="Marcet-Houben M."/>
            <person name="Poggeler S."/>
            <person name="Stajich J.E."/>
            <person name="Nowrousian M."/>
        </authorList>
    </citation>
    <scope>NUCLEOTIDE SEQUENCE [LARGE SCALE GENOMIC DNA]</scope>
    <source>
        <strain evidence="2">CBS 100304</strain>
        <tissue evidence="1">Vegetative mycelium</tissue>
    </source>
</reference>
<proteinExistence type="predicted"/>
<dbReference type="STRING" id="1076935.U4LKQ8"/>
<evidence type="ECO:0000313" key="1">
    <source>
        <dbReference type="EMBL" id="CCX29945.1"/>
    </source>
</evidence>
<dbReference type="EMBL" id="HF935393">
    <property type="protein sequence ID" value="CCX29945.1"/>
    <property type="molecule type" value="Genomic_DNA"/>
</dbReference>
<accession>U4LKQ8</accession>
<dbReference type="AlphaFoldDB" id="U4LKQ8"/>
<dbReference type="OrthoDB" id="5561659at2759"/>
<name>U4LKQ8_PYROM</name>
<dbReference type="Proteomes" id="UP000018144">
    <property type="component" value="Unassembled WGS sequence"/>
</dbReference>
<gene>
    <name evidence="1" type="ORF">PCON_07742</name>
</gene>
<sequence length="137" mass="15320">MSLKDGKKWSHGPFLCGFDVGNATYPKIITTNPDVKIHSCERNTDCEALNRPNVVYITPVVAVINGELWQEDGIDYGDLNNNEDFSNPPLQKNPSIVQHVHQPIAFIKTGQVHQALNPKTGSFFQHGYNFHIPATLH</sequence>